<name>A0A016S3S2_9BILA</name>
<sequence length="106" mass="11699">MLRDDTQPLFRGKCPVPYANVAALNEEIDRPLAEAVLSPATYSKWAAPIDVVEKSNVTFRLCADFFTGLNDAVMSHQHPLPTPDDVFTKLNGGRVFTQLGFADAYL</sequence>
<dbReference type="SUPFAM" id="SSF56672">
    <property type="entry name" value="DNA/RNA polymerases"/>
    <property type="match status" value="1"/>
</dbReference>
<dbReference type="AlphaFoldDB" id="A0A016S3S2"/>
<dbReference type="Proteomes" id="UP000024635">
    <property type="component" value="Unassembled WGS sequence"/>
</dbReference>
<dbReference type="OrthoDB" id="5843452at2759"/>
<keyword evidence="2" id="KW-1185">Reference proteome</keyword>
<dbReference type="PANTHER" id="PTHR37984">
    <property type="entry name" value="PROTEIN CBG26694"/>
    <property type="match status" value="1"/>
</dbReference>
<protein>
    <submittedName>
        <fullName evidence="1">Uncharacterized protein</fullName>
    </submittedName>
</protein>
<proteinExistence type="predicted"/>
<dbReference type="PANTHER" id="PTHR37984:SF5">
    <property type="entry name" value="PROTEIN NYNRIN-LIKE"/>
    <property type="match status" value="1"/>
</dbReference>
<dbReference type="STRING" id="53326.A0A016S3S2"/>
<dbReference type="InterPro" id="IPR050951">
    <property type="entry name" value="Retrovirus_Pol_polyprotein"/>
</dbReference>
<dbReference type="EMBL" id="JARK01001636">
    <property type="protein sequence ID" value="EYB85315.1"/>
    <property type="molecule type" value="Genomic_DNA"/>
</dbReference>
<dbReference type="Gene3D" id="3.30.70.270">
    <property type="match status" value="1"/>
</dbReference>
<dbReference type="InterPro" id="IPR043502">
    <property type="entry name" value="DNA/RNA_pol_sf"/>
</dbReference>
<organism evidence="1 2">
    <name type="scientific">Ancylostoma ceylanicum</name>
    <dbReference type="NCBI Taxonomy" id="53326"/>
    <lineage>
        <taxon>Eukaryota</taxon>
        <taxon>Metazoa</taxon>
        <taxon>Ecdysozoa</taxon>
        <taxon>Nematoda</taxon>
        <taxon>Chromadorea</taxon>
        <taxon>Rhabditida</taxon>
        <taxon>Rhabditina</taxon>
        <taxon>Rhabditomorpha</taxon>
        <taxon>Strongyloidea</taxon>
        <taxon>Ancylostomatidae</taxon>
        <taxon>Ancylostomatinae</taxon>
        <taxon>Ancylostoma</taxon>
    </lineage>
</organism>
<reference evidence="2" key="1">
    <citation type="journal article" date="2015" name="Nat. Genet.">
        <title>The genome and transcriptome of the zoonotic hookworm Ancylostoma ceylanicum identify infection-specific gene families.</title>
        <authorList>
            <person name="Schwarz E.M."/>
            <person name="Hu Y."/>
            <person name="Antoshechkin I."/>
            <person name="Miller M.M."/>
            <person name="Sternberg P.W."/>
            <person name="Aroian R.V."/>
        </authorList>
    </citation>
    <scope>NUCLEOTIDE SEQUENCE</scope>
    <source>
        <strain evidence="2">HY135</strain>
    </source>
</reference>
<accession>A0A016S3S2</accession>
<comment type="caution">
    <text evidence="1">The sequence shown here is derived from an EMBL/GenBank/DDBJ whole genome shotgun (WGS) entry which is preliminary data.</text>
</comment>
<evidence type="ECO:0000313" key="2">
    <source>
        <dbReference type="Proteomes" id="UP000024635"/>
    </source>
</evidence>
<dbReference type="InterPro" id="IPR043128">
    <property type="entry name" value="Rev_trsase/Diguanyl_cyclase"/>
</dbReference>
<gene>
    <name evidence="1" type="primary">Acey_s0300.g1795</name>
    <name evidence="1" type="ORF">Y032_0300g1795</name>
</gene>
<dbReference type="Gene3D" id="3.10.10.10">
    <property type="entry name" value="HIV Type 1 Reverse Transcriptase, subunit A, domain 1"/>
    <property type="match status" value="1"/>
</dbReference>
<evidence type="ECO:0000313" key="1">
    <source>
        <dbReference type="EMBL" id="EYB85315.1"/>
    </source>
</evidence>